<protein>
    <recommendedName>
        <fullName evidence="3">Pseudouridine synthase RsuA/RluA-like domain-containing protein</fullName>
    </recommendedName>
</protein>
<name>A0A813KGH9_POLGL</name>
<comment type="caution">
    <text evidence="4">The sequence shown here is derived from an EMBL/GenBank/DDBJ whole genome shotgun (WGS) entry which is preliminary data.</text>
</comment>
<evidence type="ECO:0000259" key="3">
    <source>
        <dbReference type="Pfam" id="PF00849"/>
    </source>
</evidence>
<gene>
    <name evidence="4" type="ORF">PGLA2088_LOCUS34200</name>
</gene>
<dbReference type="InterPro" id="IPR020103">
    <property type="entry name" value="PsdUridine_synth_cat_dom_sf"/>
</dbReference>
<evidence type="ECO:0000313" key="4">
    <source>
        <dbReference type="EMBL" id="CAE8706477.1"/>
    </source>
</evidence>
<dbReference type="AlphaFoldDB" id="A0A813KGH9"/>
<organism evidence="4 5">
    <name type="scientific">Polarella glacialis</name>
    <name type="common">Dinoflagellate</name>
    <dbReference type="NCBI Taxonomy" id="89957"/>
    <lineage>
        <taxon>Eukaryota</taxon>
        <taxon>Sar</taxon>
        <taxon>Alveolata</taxon>
        <taxon>Dinophyceae</taxon>
        <taxon>Suessiales</taxon>
        <taxon>Suessiaceae</taxon>
        <taxon>Polarella</taxon>
    </lineage>
</organism>
<dbReference type="CDD" id="cd02869">
    <property type="entry name" value="PseudoU_synth_RluA_like"/>
    <property type="match status" value="1"/>
</dbReference>
<accession>A0A813KGH9</accession>
<evidence type="ECO:0000256" key="2">
    <source>
        <dbReference type="SAM" id="MobiDB-lite"/>
    </source>
</evidence>
<evidence type="ECO:0000256" key="1">
    <source>
        <dbReference type="ARBA" id="ARBA00010876"/>
    </source>
</evidence>
<reference evidence="4" key="1">
    <citation type="submission" date="2021-02" db="EMBL/GenBank/DDBJ databases">
        <authorList>
            <person name="Dougan E. K."/>
            <person name="Rhodes N."/>
            <person name="Thang M."/>
            <person name="Chan C."/>
        </authorList>
    </citation>
    <scope>NUCLEOTIDE SEQUENCE</scope>
</reference>
<dbReference type="InterPro" id="IPR050188">
    <property type="entry name" value="RluA_PseudoU_synthase"/>
</dbReference>
<dbReference type="Proteomes" id="UP000626109">
    <property type="component" value="Unassembled WGS sequence"/>
</dbReference>
<feature type="domain" description="Pseudouridine synthase RsuA/RluA-like" evidence="3">
    <location>
        <begin position="191"/>
        <end position="332"/>
    </location>
</feature>
<dbReference type="GO" id="GO:0000455">
    <property type="term" value="P:enzyme-directed rRNA pseudouridine synthesis"/>
    <property type="evidence" value="ECO:0007669"/>
    <property type="project" value="TreeGrafter"/>
</dbReference>
<dbReference type="Gene3D" id="3.30.2350.10">
    <property type="entry name" value="Pseudouridine synthase"/>
    <property type="match status" value="1"/>
</dbReference>
<dbReference type="PANTHER" id="PTHR21600:SF44">
    <property type="entry name" value="RIBOSOMAL LARGE SUBUNIT PSEUDOURIDINE SYNTHASE D"/>
    <property type="match status" value="1"/>
</dbReference>
<dbReference type="InterPro" id="IPR006145">
    <property type="entry name" value="PsdUridine_synth_RsuA/RluA"/>
</dbReference>
<dbReference type="PANTHER" id="PTHR21600">
    <property type="entry name" value="MITOCHONDRIAL RNA PSEUDOURIDINE SYNTHASE"/>
    <property type="match status" value="1"/>
</dbReference>
<dbReference type="GO" id="GO:0009982">
    <property type="term" value="F:pseudouridine synthase activity"/>
    <property type="evidence" value="ECO:0007669"/>
    <property type="project" value="InterPro"/>
</dbReference>
<feature type="region of interest" description="Disordered" evidence="2">
    <location>
        <begin position="73"/>
        <end position="112"/>
    </location>
</feature>
<dbReference type="EMBL" id="CAJNNW010031216">
    <property type="protein sequence ID" value="CAE8706477.1"/>
    <property type="molecule type" value="Genomic_DNA"/>
</dbReference>
<proteinExistence type="inferred from homology"/>
<dbReference type="Pfam" id="PF00849">
    <property type="entry name" value="PseudoU_synth_2"/>
    <property type="match status" value="1"/>
</dbReference>
<comment type="similarity">
    <text evidence="1">Belongs to the pseudouridine synthase RluA family.</text>
</comment>
<dbReference type="SUPFAM" id="SSF55120">
    <property type="entry name" value="Pseudouridine synthase"/>
    <property type="match status" value="1"/>
</dbReference>
<dbReference type="GO" id="GO:0003723">
    <property type="term" value="F:RNA binding"/>
    <property type="evidence" value="ECO:0007669"/>
    <property type="project" value="InterPro"/>
</dbReference>
<evidence type="ECO:0000313" key="5">
    <source>
        <dbReference type="Proteomes" id="UP000626109"/>
    </source>
</evidence>
<sequence>MQPDRAALPASASIMAKDIWAKQPLAGQDRGHELNTSELWRKGTSALAIVETFHQLGKLDAIEEEASEYLLSRLTGGGGRSSDDADADGPEKSPARGAGWGQEQTSLETPPAGDANLWREPFVLAAQPGVCVLWKPAGWTVTVGSQDRLHGPGRPNSEEEEASCENLDRLSGKPLQRWVDSNLGKNFAICRDKHFMHGIVHRLDRDTSGMIACATSYRGFFAAQLEFITRRTIKEYVCLCSGHLLRPDCELHAPEDKPWTIKAPLRAVVESNLGSSSLRSVVDPVSGQSALTEVLAVTHLQWLEGNGRAQVSLVEVRLHTGRLHQIRAHLSHLGHPLIGDAAYGGPAATSITCPRIFLHSHRLALNLPGCVGIDARIPLPEDLREALGRLGPASASEAERVAAQQCLGQWRLSDEQSGLPH</sequence>